<accession>A0A0D7EUB3</accession>
<dbReference type="OrthoDB" id="7869937at2"/>
<dbReference type="AlphaFoldDB" id="A0A0D7EUB3"/>
<dbReference type="PATRIC" id="fig|1076.23.peg.1416"/>
<gene>
    <name evidence="1" type="ORF">OO17_10170</name>
</gene>
<name>A0A0D7EUB3_RHOPL</name>
<organism evidence="1 2">
    <name type="scientific">Rhodopseudomonas palustris</name>
    <dbReference type="NCBI Taxonomy" id="1076"/>
    <lineage>
        <taxon>Bacteria</taxon>
        <taxon>Pseudomonadati</taxon>
        <taxon>Pseudomonadota</taxon>
        <taxon>Alphaproteobacteria</taxon>
        <taxon>Hyphomicrobiales</taxon>
        <taxon>Nitrobacteraceae</taxon>
        <taxon>Rhodopseudomonas</taxon>
    </lineage>
</organism>
<protein>
    <submittedName>
        <fullName evidence="1">Uncharacterized protein</fullName>
    </submittedName>
</protein>
<evidence type="ECO:0000313" key="2">
    <source>
        <dbReference type="Proteomes" id="UP000032515"/>
    </source>
</evidence>
<dbReference type="RefSeq" id="WP_044409588.1">
    <property type="nucleotide sequence ID" value="NZ_JXXE01000197.1"/>
</dbReference>
<proteinExistence type="predicted"/>
<sequence length="98" mass="10548">MTSRANKPATPAARHDDAFPWLAATMLAIESFEVICLRTMKLAGGDHAACREASLMVNEKIDASFEAMASMQSGASAASIVDRYRQHVAANARRLQPA</sequence>
<evidence type="ECO:0000313" key="1">
    <source>
        <dbReference type="EMBL" id="KIZ44165.1"/>
    </source>
</evidence>
<comment type="caution">
    <text evidence="1">The sequence shown here is derived from an EMBL/GenBank/DDBJ whole genome shotgun (WGS) entry which is preliminary data.</text>
</comment>
<dbReference type="Proteomes" id="UP000032515">
    <property type="component" value="Unassembled WGS sequence"/>
</dbReference>
<dbReference type="EMBL" id="JXXE01000197">
    <property type="protein sequence ID" value="KIZ44165.1"/>
    <property type="molecule type" value="Genomic_DNA"/>
</dbReference>
<reference evidence="1 2" key="1">
    <citation type="submission" date="2014-11" db="EMBL/GenBank/DDBJ databases">
        <title>Genomics and ecophysiology of heterotrophic nitrogen fixing bacteria isolated from estuarine surface water.</title>
        <authorList>
            <person name="Bentzon-Tilia M."/>
            <person name="Severin I."/>
            <person name="Hansen L.H."/>
            <person name="Riemann L."/>
        </authorList>
    </citation>
    <scope>NUCLEOTIDE SEQUENCE [LARGE SCALE GENOMIC DNA]</scope>
    <source>
        <strain evidence="1 2">BAL398</strain>
    </source>
</reference>